<evidence type="ECO:0000256" key="2">
    <source>
        <dbReference type="SAM" id="SignalP"/>
    </source>
</evidence>
<keyword evidence="1" id="KW-1133">Transmembrane helix</keyword>
<feature type="chain" id="PRO_5001529499" evidence="2">
    <location>
        <begin position="29"/>
        <end position="877"/>
    </location>
</feature>
<dbReference type="InParanoid" id="A0A024GG38"/>
<organism evidence="3 4">
    <name type="scientific">Albugo candida</name>
    <dbReference type="NCBI Taxonomy" id="65357"/>
    <lineage>
        <taxon>Eukaryota</taxon>
        <taxon>Sar</taxon>
        <taxon>Stramenopiles</taxon>
        <taxon>Oomycota</taxon>
        <taxon>Peronosporomycetes</taxon>
        <taxon>Albuginales</taxon>
        <taxon>Albuginaceae</taxon>
        <taxon>Albugo</taxon>
    </lineage>
</organism>
<name>A0A024GG38_9STRA</name>
<feature type="transmembrane region" description="Helical" evidence="1">
    <location>
        <begin position="203"/>
        <end position="228"/>
    </location>
</feature>
<sequence length="877" mass="97034">MRLLPLTASGVSFLHLFLIAVFTDFVGSTEMCSKNAQQVWQQSCPLRTVKNKPLLPLDGMDSSEINVEESQISATYNSARLQALQFSAQAGNAAIRNLRKKSRQWYEVSLHRMLTYVCGETSSPEDFERCVIPTSVYAAHDINDQCIFVNDTEGCSHKGLCERKSNCRWDDAFANATSRRQFFSLNNVTTAKSWVEQGYLRSFAGFLVPGTVLSVLISVGFVVFLVLRCVFNQCGGRNPREQGYSRCDILIPSLVFIICFLAVFICAVFTAAQNTNISEEIASIFDSLGTTLENLSIFARNLQVPLEQIIKQIQSSETTVTSAIQNTEWISRDGMILHDMIFNYSTTYASRGPFPFASCTTSDVSCIQCPDKVCGSPLMSFMNLSLAGLATIKSAIQIPVSTLNLTFKQTPSTLSALRIAVLQLSELGNLTNASRQSTEVIQDAFESYSFSRTALVLCVFLFAMVASILGMIGIFQGICKKKTTWNLTLHASWTLNVLVCILGFVLSSALLAIGALWYDSCNYLTILRSDMSPYFPSEISSMMNTCFNSTSLLSSLALEDKLAFSCALEDNYQMLSTADMKASAAHLEAYEDFVKDFGLSDFGYNVTLSRQLISKATSAALEANTTAKEAFTQDNIMVPWQVYSEAPPSPTDCPNTTTLQLPNCYMSLKCKSGPGPNTLKQKCASAFSNAYYYVAAYSQISDMLDQMREDLLGDTGKGFSPGWKFDVSITEFEEAYLKRVIEFQSNTLGSLRAQSLSPLLQSIESVRCSDNCGWINIAYNKLYDDLCDDVLGTTLAISLCAFFLSIFLIPMIVTAVILQKRLRGTKQGTYEHLEKRLQMLEVKAREQARARANLSPPPRESTGVVDLVRSKLKLDLA</sequence>
<feature type="transmembrane region" description="Helical" evidence="1">
    <location>
        <begin position="795"/>
        <end position="818"/>
    </location>
</feature>
<evidence type="ECO:0000313" key="3">
    <source>
        <dbReference type="EMBL" id="CCI45468.1"/>
    </source>
</evidence>
<protein>
    <submittedName>
        <fullName evidence="3">Uncharacterized protein</fullName>
    </submittedName>
</protein>
<dbReference type="OrthoDB" id="103272at2759"/>
<dbReference type="Proteomes" id="UP000053237">
    <property type="component" value="Unassembled WGS sequence"/>
</dbReference>
<dbReference type="EMBL" id="CAIX01000099">
    <property type="protein sequence ID" value="CCI45468.1"/>
    <property type="molecule type" value="Genomic_DNA"/>
</dbReference>
<keyword evidence="4" id="KW-1185">Reference proteome</keyword>
<gene>
    <name evidence="3" type="ORF">BN9_063650</name>
</gene>
<dbReference type="PANTHER" id="PTHR31414:SF18">
    <property type="entry name" value="TRANSMEMBRANE PROTEIN-RELATED"/>
    <property type="match status" value="1"/>
</dbReference>
<keyword evidence="1" id="KW-0812">Transmembrane</keyword>
<dbReference type="GO" id="GO:0016020">
    <property type="term" value="C:membrane"/>
    <property type="evidence" value="ECO:0007669"/>
    <property type="project" value="TreeGrafter"/>
</dbReference>
<feature type="transmembrane region" description="Helical" evidence="1">
    <location>
        <begin position="249"/>
        <end position="272"/>
    </location>
</feature>
<reference evidence="3 4" key="1">
    <citation type="submission" date="2012-05" db="EMBL/GenBank/DDBJ databases">
        <title>Recombination and specialization in a pathogen metapopulation.</title>
        <authorList>
            <person name="Gardiner A."/>
            <person name="Kemen E."/>
            <person name="Schultz-Larsen T."/>
            <person name="MacLean D."/>
            <person name="Van Oosterhout C."/>
            <person name="Jones J.D.G."/>
        </authorList>
    </citation>
    <scope>NUCLEOTIDE SEQUENCE [LARGE SCALE GENOMIC DNA]</scope>
    <source>
        <strain evidence="3 4">Ac Nc2</strain>
    </source>
</reference>
<keyword evidence="2" id="KW-0732">Signal</keyword>
<accession>A0A024GG38</accession>
<dbReference type="AlphaFoldDB" id="A0A024GG38"/>
<feature type="signal peptide" evidence="2">
    <location>
        <begin position="1"/>
        <end position="28"/>
    </location>
</feature>
<proteinExistence type="predicted"/>
<comment type="caution">
    <text evidence="3">The sequence shown here is derived from an EMBL/GenBank/DDBJ whole genome shotgun (WGS) entry which is preliminary data.</text>
</comment>
<keyword evidence="1" id="KW-0472">Membrane</keyword>
<dbReference type="STRING" id="65357.A0A024GG38"/>
<dbReference type="PANTHER" id="PTHR31414">
    <property type="entry name" value="TRANSMEMBRANE PROTEIN DDB_G0292058"/>
    <property type="match status" value="1"/>
</dbReference>
<feature type="transmembrane region" description="Helical" evidence="1">
    <location>
        <begin position="454"/>
        <end position="475"/>
    </location>
</feature>
<feature type="transmembrane region" description="Helical" evidence="1">
    <location>
        <begin position="495"/>
        <end position="518"/>
    </location>
</feature>
<evidence type="ECO:0000256" key="1">
    <source>
        <dbReference type="SAM" id="Phobius"/>
    </source>
</evidence>
<evidence type="ECO:0000313" key="4">
    <source>
        <dbReference type="Proteomes" id="UP000053237"/>
    </source>
</evidence>
<dbReference type="InterPro" id="IPR040283">
    <property type="entry name" value="DDB_G0292058-like"/>
</dbReference>